<keyword evidence="2" id="KW-0413">Isomerase</keyword>
<protein>
    <submittedName>
        <fullName evidence="2">3 beta-hydroxysteroid dehydrogenase/Delta 5--&gt;4-isomerase</fullName>
    </submittedName>
</protein>
<dbReference type="SUPFAM" id="SSF51735">
    <property type="entry name" value="NAD(P)-binding Rossmann-fold domains"/>
    <property type="match status" value="1"/>
</dbReference>
<dbReference type="Proteomes" id="UP000268285">
    <property type="component" value="Unassembled WGS sequence"/>
</dbReference>
<name>A0A498QZQ1_9MYCO</name>
<dbReference type="GO" id="GO:0004029">
    <property type="term" value="F:aldehyde dehydrogenase (NAD+) activity"/>
    <property type="evidence" value="ECO:0007669"/>
    <property type="project" value="TreeGrafter"/>
</dbReference>
<evidence type="ECO:0000259" key="1">
    <source>
        <dbReference type="Pfam" id="PF01073"/>
    </source>
</evidence>
<dbReference type="Gene3D" id="3.40.50.720">
    <property type="entry name" value="NAD(P)-binding Rossmann-like Domain"/>
    <property type="match status" value="1"/>
</dbReference>
<dbReference type="GO" id="GO:0005737">
    <property type="term" value="C:cytoplasm"/>
    <property type="evidence" value="ECO:0007669"/>
    <property type="project" value="TreeGrafter"/>
</dbReference>
<organism evidence="2 3">
    <name type="scientific">Mycobacterium pseudokansasii</name>
    <dbReference type="NCBI Taxonomy" id="2341080"/>
    <lineage>
        <taxon>Bacteria</taxon>
        <taxon>Bacillati</taxon>
        <taxon>Actinomycetota</taxon>
        <taxon>Actinomycetes</taxon>
        <taxon>Mycobacteriales</taxon>
        <taxon>Mycobacteriaceae</taxon>
        <taxon>Mycobacterium</taxon>
    </lineage>
</organism>
<dbReference type="GO" id="GO:0006694">
    <property type="term" value="P:steroid biosynthetic process"/>
    <property type="evidence" value="ECO:0007669"/>
    <property type="project" value="InterPro"/>
</dbReference>
<dbReference type="GO" id="GO:0016616">
    <property type="term" value="F:oxidoreductase activity, acting on the CH-OH group of donors, NAD or NADP as acceptor"/>
    <property type="evidence" value="ECO:0007669"/>
    <property type="project" value="InterPro"/>
</dbReference>
<reference evidence="2 3" key="1">
    <citation type="submission" date="2018-09" db="EMBL/GenBank/DDBJ databases">
        <authorList>
            <person name="Tagini F."/>
        </authorList>
    </citation>
    <scope>NUCLEOTIDE SEQUENCE [LARGE SCALE GENOMIC DNA]</scope>
    <source>
        <strain evidence="2 3">MK142</strain>
    </source>
</reference>
<sequence length="406" mass="44645">MRWRPARLRTTSAYRCPPVSPGDRYSKLEHVLVMLRRMGDASLTTELGRVLVTGGSGFVGANLVTTLLERGYQVRSFDRAPSPLPPHPKLEVLQGDITDAATCATAVDGIDTIFHTAAIIELMGGASVTDEYRKRSFAVNVGGTENLVHGGQRAGVKRFVYTSSNSVVMGGQNIAGGDETMPYTSRFNDLYTETKVAAEQFVLSQNGIDGMLTCAIRPSGIWGRGDQTMFRKLFESVVKGQVKVLVGRKSARLDNSYVDNLIHGFILAAQHLVPGGTAPGQAYFINDAEPINMFEFARPVVTACGESWPRIRVSGRLVRDAMSAWQWLHFRFGLPKPPLEPLAVERLYLDNYFSIAKAQRDLGYRPLFTTEQATAECLPYYKDLFEQVKAAAKPHLVSVVDAAPPE</sequence>
<dbReference type="InterPro" id="IPR002225">
    <property type="entry name" value="3Beta_OHSteriod_DH/Estase"/>
</dbReference>
<feature type="domain" description="3-beta hydroxysteroid dehydrogenase/isomerase" evidence="1">
    <location>
        <begin position="51"/>
        <end position="306"/>
    </location>
</feature>
<dbReference type="Pfam" id="PF01073">
    <property type="entry name" value="3Beta_HSD"/>
    <property type="match status" value="1"/>
</dbReference>
<dbReference type="PANTHER" id="PTHR48079">
    <property type="entry name" value="PROTEIN YEEZ"/>
    <property type="match status" value="1"/>
</dbReference>
<accession>A0A498QZQ1</accession>
<dbReference type="PANTHER" id="PTHR48079:SF6">
    <property type="entry name" value="NAD(P)-BINDING DOMAIN-CONTAINING PROTEIN-RELATED"/>
    <property type="match status" value="1"/>
</dbReference>
<dbReference type="InterPro" id="IPR051783">
    <property type="entry name" value="NAD(P)-dependent_oxidoreduct"/>
</dbReference>
<dbReference type="CDD" id="cd05241">
    <property type="entry name" value="3b-HSD-like_SDR_e"/>
    <property type="match status" value="1"/>
</dbReference>
<dbReference type="EMBL" id="UPHU01000001">
    <property type="protein sequence ID" value="VBA53943.1"/>
    <property type="molecule type" value="Genomic_DNA"/>
</dbReference>
<dbReference type="GO" id="GO:0016853">
    <property type="term" value="F:isomerase activity"/>
    <property type="evidence" value="ECO:0007669"/>
    <property type="project" value="UniProtKB-KW"/>
</dbReference>
<keyword evidence="3" id="KW-1185">Reference proteome</keyword>
<evidence type="ECO:0000313" key="3">
    <source>
        <dbReference type="Proteomes" id="UP000268285"/>
    </source>
</evidence>
<proteinExistence type="predicted"/>
<gene>
    <name evidence="2" type="ORF">LAUMK142_04387</name>
</gene>
<dbReference type="AlphaFoldDB" id="A0A498QZQ1"/>
<dbReference type="InterPro" id="IPR036291">
    <property type="entry name" value="NAD(P)-bd_dom_sf"/>
</dbReference>
<evidence type="ECO:0000313" key="2">
    <source>
        <dbReference type="EMBL" id="VBA53943.1"/>
    </source>
</evidence>